<evidence type="ECO:0000313" key="2">
    <source>
        <dbReference type="EMBL" id="MBB5801227.1"/>
    </source>
</evidence>
<sequence>MASASLRCPAGQPTGPMGAEPANVRPSGYNYLYGRGDVMYESNDEPVPNPNGCRWCGVDREEHLQRWAPTVRWHVWVEPTAAQRKERMLERRARRTRSTEDLLAS</sequence>
<dbReference type="AlphaFoldDB" id="A0A7W9HFC3"/>
<feature type="region of interest" description="Disordered" evidence="1">
    <location>
        <begin position="1"/>
        <end position="25"/>
    </location>
</feature>
<protein>
    <submittedName>
        <fullName evidence="2">Uncharacterized protein</fullName>
    </submittedName>
</protein>
<comment type="caution">
    <text evidence="2">The sequence shown here is derived from an EMBL/GenBank/DDBJ whole genome shotgun (WGS) entry which is preliminary data.</text>
</comment>
<name>A0A7W9HFC3_9PSEU</name>
<organism evidence="2 3">
    <name type="scientific">Saccharothrix ecbatanensis</name>
    <dbReference type="NCBI Taxonomy" id="1105145"/>
    <lineage>
        <taxon>Bacteria</taxon>
        <taxon>Bacillati</taxon>
        <taxon>Actinomycetota</taxon>
        <taxon>Actinomycetes</taxon>
        <taxon>Pseudonocardiales</taxon>
        <taxon>Pseudonocardiaceae</taxon>
        <taxon>Saccharothrix</taxon>
    </lineage>
</organism>
<accession>A0A7W9HFC3</accession>
<gene>
    <name evidence="2" type="ORF">F4560_000995</name>
</gene>
<proteinExistence type="predicted"/>
<evidence type="ECO:0000313" key="3">
    <source>
        <dbReference type="Proteomes" id="UP000552097"/>
    </source>
</evidence>
<evidence type="ECO:0000256" key="1">
    <source>
        <dbReference type="SAM" id="MobiDB-lite"/>
    </source>
</evidence>
<dbReference type="Proteomes" id="UP000552097">
    <property type="component" value="Unassembled WGS sequence"/>
</dbReference>
<dbReference type="EMBL" id="JACHMO010000001">
    <property type="protein sequence ID" value="MBB5801227.1"/>
    <property type="molecule type" value="Genomic_DNA"/>
</dbReference>
<reference evidence="2 3" key="1">
    <citation type="submission" date="2020-08" db="EMBL/GenBank/DDBJ databases">
        <title>Sequencing the genomes of 1000 actinobacteria strains.</title>
        <authorList>
            <person name="Klenk H.-P."/>
        </authorList>
    </citation>
    <scope>NUCLEOTIDE SEQUENCE [LARGE SCALE GENOMIC DNA]</scope>
    <source>
        <strain evidence="2 3">DSM 45486</strain>
    </source>
</reference>
<keyword evidence="3" id="KW-1185">Reference proteome</keyword>
<feature type="region of interest" description="Disordered" evidence="1">
    <location>
        <begin position="84"/>
        <end position="105"/>
    </location>
</feature>